<dbReference type="PANTHER" id="PTHR47955:SF15">
    <property type="entry name" value="CYTOCHROME P450 71A2-LIKE"/>
    <property type="match status" value="1"/>
</dbReference>
<dbReference type="GO" id="GO:0016705">
    <property type="term" value="F:oxidoreductase activity, acting on paired donors, with incorporation or reduction of molecular oxygen"/>
    <property type="evidence" value="ECO:0007669"/>
    <property type="project" value="InterPro"/>
</dbReference>
<dbReference type="SUPFAM" id="SSF48264">
    <property type="entry name" value="Cytochrome P450"/>
    <property type="match status" value="1"/>
</dbReference>
<gene>
    <name evidence="7" type="primary">CYP71AN58</name>
</gene>
<dbReference type="FunFam" id="1.10.630.10:FF:000011">
    <property type="entry name" value="Cytochrome P450 83B1"/>
    <property type="match status" value="1"/>
</dbReference>
<reference evidence="7" key="1">
    <citation type="submission" date="2018-01" db="EMBL/GenBank/DDBJ databases">
        <title>Identification of Cytochrome P450 in Croton stellatopilosus Transcriptome.</title>
        <authorList>
            <person name="Sintupachee S."/>
            <person name="De-Eknamkul W."/>
        </authorList>
    </citation>
    <scope>NUCLEOTIDE SEQUENCE</scope>
</reference>
<sequence length="502" mass="56787">MTSLSVPYLQQTELNTFLLSLVFVSFVALLHKLRRGGGKSKPKPPPGPPKLPIIGNLHQLGKLPHRSFHALSKKYGPLMLLHLGSTKTLVVSSAEAAGEVMKTHDIVFSNRPKKTAADIFLYGGLDIGFSPYGEYWRQLKKISVVELLSLKRVQSFNFVREEEAASLVEKIRSACVAGDSVNITEMLMSIANNIISRCVLGQAYEGAKFGKLSRRIMQQFVDFSFGDVFPLLKWMDYVTGVVPKMKSTLREADVFLDQVIAEHRNLRKNGDHAKTDFVNIMLQLEENGMLDFQLSQDKFKAILMDMFVGGTDTTSTIMEWLMAELIKNANVMRKVQEEVRRVVGKKLKVEAEDLEEMNYLKCTIKETLRLHPPVPLLIPRESSTDVELEGYYIPRKTTVLVNVLAIQTDPKVWDKPEEFLPERFENNPLDFKGQDFQFIPFGGGRRVCPGITFGVASISLMIANLLYWFDWKTSEDLDMTESYGVSVNKKIPLHLLPTMYSP</sequence>
<evidence type="ECO:0000256" key="1">
    <source>
        <dbReference type="ARBA" id="ARBA00010617"/>
    </source>
</evidence>
<evidence type="ECO:0000256" key="2">
    <source>
        <dbReference type="ARBA" id="ARBA00022723"/>
    </source>
</evidence>
<comment type="cofactor">
    <cofactor evidence="4">
        <name>heme</name>
        <dbReference type="ChEBI" id="CHEBI:30413"/>
    </cofactor>
</comment>
<keyword evidence="5" id="KW-0560">Oxidoreductase</keyword>
<dbReference type="GO" id="GO:0020037">
    <property type="term" value="F:heme binding"/>
    <property type="evidence" value="ECO:0007669"/>
    <property type="project" value="InterPro"/>
</dbReference>
<dbReference type="PRINTS" id="PR00463">
    <property type="entry name" value="EP450I"/>
</dbReference>
<feature type="transmembrane region" description="Helical" evidence="6">
    <location>
        <begin position="447"/>
        <end position="469"/>
    </location>
</feature>
<evidence type="ECO:0000256" key="4">
    <source>
        <dbReference type="PIRSR" id="PIRSR602401-1"/>
    </source>
</evidence>
<keyword evidence="2 4" id="KW-0479">Metal-binding</keyword>
<keyword evidence="4 5" id="KW-0349">Heme</keyword>
<evidence type="ECO:0000256" key="6">
    <source>
        <dbReference type="SAM" id="Phobius"/>
    </source>
</evidence>
<name>A0A3G2CK01_9ROSI</name>
<keyword evidence="5" id="KW-0503">Monooxygenase</keyword>
<evidence type="ECO:0000256" key="3">
    <source>
        <dbReference type="ARBA" id="ARBA00023004"/>
    </source>
</evidence>
<dbReference type="InterPro" id="IPR001128">
    <property type="entry name" value="Cyt_P450"/>
</dbReference>
<dbReference type="Pfam" id="PF00067">
    <property type="entry name" value="p450"/>
    <property type="match status" value="1"/>
</dbReference>
<dbReference type="PANTHER" id="PTHR47955">
    <property type="entry name" value="CYTOCHROME P450 FAMILY 71 PROTEIN"/>
    <property type="match status" value="1"/>
</dbReference>
<keyword evidence="6" id="KW-0472">Membrane</keyword>
<evidence type="ECO:0000313" key="7">
    <source>
        <dbReference type="EMBL" id="AYM55608.1"/>
    </source>
</evidence>
<keyword evidence="6" id="KW-1133">Transmembrane helix</keyword>
<dbReference type="PROSITE" id="PS00086">
    <property type="entry name" value="CYTOCHROME_P450"/>
    <property type="match status" value="1"/>
</dbReference>
<dbReference type="Gene3D" id="1.10.630.10">
    <property type="entry name" value="Cytochrome P450"/>
    <property type="match status" value="1"/>
</dbReference>
<protein>
    <submittedName>
        <fullName evidence="7">Cytochrome p450</fullName>
    </submittedName>
</protein>
<dbReference type="AlphaFoldDB" id="A0A3G2CK01"/>
<feature type="binding site" description="axial binding residue" evidence="4">
    <location>
        <position position="448"/>
    </location>
    <ligand>
        <name>heme</name>
        <dbReference type="ChEBI" id="CHEBI:30413"/>
    </ligand>
    <ligandPart>
        <name>Fe</name>
        <dbReference type="ChEBI" id="CHEBI:18248"/>
    </ligandPart>
</feature>
<keyword evidence="6" id="KW-0812">Transmembrane</keyword>
<accession>A0A3G2CK01</accession>
<dbReference type="CDD" id="cd11072">
    <property type="entry name" value="CYP71-like"/>
    <property type="match status" value="1"/>
</dbReference>
<dbReference type="InterPro" id="IPR017972">
    <property type="entry name" value="Cyt_P450_CS"/>
</dbReference>
<proteinExistence type="evidence at transcript level"/>
<dbReference type="GO" id="GO:0005506">
    <property type="term" value="F:iron ion binding"/>
    <property type="evidence" value="ECO:0007669"/>
    <property type="project" value="InterPro"/>
</dbReference>
<dbReference type="EMBL" id="MG816145">
    <property type="protein sequence ID" value="AYM55608.1"/>
    <property type="molecule type" value="mRNA"/>
</dbReference>
<organism evidence="7">
    <name type="scientific">Croton stellatopilosus</name>
    <dbReference type="NCBI Taxonomy" id="431156"/>
    <lineage>
        <taxon>Eukaryota</taxon>
        <taxon>Viridiplantae</taxon>
        <taxon>Streptophyta</taxon>
        <taxon>Embryophyta</taxon>
        <taxon>Tracheophyta</taxon>
        <taxon>Spermatophyta</taxon>
        <taxon>Magnoliopsida</taxon>
        <taxon>eudicotyledons</taxon>
        <taxon>Gunneridae</taxon>
        <taxon>Pentapetalae</taxon>
        <taxon>rosids</taxon>
        <taxon>fabids</taxon>
        <taxon>Malpighiales</taxon>
        <taxon>Euphorbiaceae</taxon>
        <taxon>Crotonoideae</taxon>
        <taxon>Crotoneae</taxon>
        <taxon>Croton</taxon>
    </lineage>
</organism>
<comment type="similarity">
    <text evidence="1 5">Belongs to the cytochrome P450 family.</text>
</comment>
<dbReference type="InterPro" id="IPR036396">
    <property type="entry name" value="Cyt_P450_sf"/>
</dbReference>
<dbReference type="PRINTS" id="PR00385">
    <property type="entry name" value="P450"/>
</dbReference>
<keyword evidence="3 4" id="KW-0408">Iron</keyword>
<dbReference type="InterPro" id="IPR002401">
    <property type="entry name" value="Cyt_P450_E_grp-I"/>
</dbReference>
<dbReference type="GO" id="GO:0004497">
    <property type="term" value="F:monooxygenase activity"/>
    <property type="evidence" value="ECO:0007669"/>
    <property type="project" value="UniProtKB-KW"/>
</dbReference>
<evidence type="ECO:0000256" key="5">
    <source>
        <dbReference type="RuleBase" id="RU000461"/>
    </source>
</evidence>